<dbReference type="SMART" id="SM00382">
    <property type="entry name" value="AAA"/>
    <property type="match status" value="1"/>
</dbReference>
<proteinExistence type="predicted"/>
<comment type="caution">
    <text evidence="5">The sequence shown here is derived from an EMBL/GenBank/DDBJ whole genome shotgun (WGS) entry which is preliminary data.</text>
</comment>
<dbReference type="Pfam" id="PF00005">
    <property type="entry name" value="ABC_tran"/>
    <property type="match status" value="1"/>
</dbReference>
<dbReference type="SUPFAM" id="SSF52540">
    <property type="entry name" value="P-loop containing nucleoside triphosphate hydrolases"/>
    <property type="match status" value="1"/>
</dbReference>
<sequence>MVDQIKIKNLSKSYGKTTALRDINIEFNKGKIYAVLGHNGAGKTTLMKEILGLYKKNDAIHYYHDGQVISFPKYQMSFSPEQYSLLEDLTALEYLMFVAKLYKKYHSVTQEKIYELLRIFELYEKRNKFLFTMSNGMKKKISHIAAIVLETDFVFLDEPFAALDPVSIYTLKKMMKENIHNQTYILCTHQLDIVDSLGMKNDRFEVILLKQGNLIFQGNIKQLLYNTNKDSIEEAYLYYH</sequence>
<accession>A0ABT9ZYT5</accession>
<dbReference type="PANTHER" id="PTHR42939">
    <property type="entry name" value="ABC TRANSPORTER ATP-BINDING PROTEIN ALBC-RELATED"/>
    <property type="match status" value="1"/>
</dbReference>
<dbReference type="PANTHER" id="PTHR42939:SF1">
    <property type="entry name" value="ABC TRANSPORTER ATP-BINDING PROTEIN ALBC-RELATED"/>
    <property type="match status" value="1"/>
</dbReference>
<dbReference type="InterPro" id="IPR027417">
    <property type="entry name" value="P-loop_NTPase"/>
</dbReference>
<dbReference type="InterPro" id="IPR003439">
    <property type="entry name" value="ABC_transporter-like_ATP-bd"/>
</dbReference>
<keyword evidence="1" id="KW-0813">Transport</keyword>
<evidence type="ECO:0000313" key="6">
    <source>
        <dbReference type="Proteomes" id="UP001230005"/>
    </source>
</evidence>
<reference evidence="5 6" key="1">
    <citation type="submission" date="2023-07" db="EMBL/GenBank/DDBJ databases">
        <title>Genomic Encyclopedia of Type Strains, Phase IV (KMG-IV): sequencing the most valuable type-strain genomes for metagenomic binning, comparative biology and taxonomic classification.</title>
        <authorList>
            <person name="Goeker M."/>
        </authorList>
    </citation>
    <scope>NUCLEOTIDE SEQUENCE [LARGE SCALE GENOMIC DNA]</scope>
    <source>
        <strain evidence="5 6">DSM 9768</strain>
    </source>
</reference>
<keyword evidence="6" id="KW-1185">Reference proteome</keyword>
<organism evidence="5 6">
    <name type="scientific">Evansella vedderi</name>
    <dbReference type="NCBI Taxonomy" id="38282"/>
    <lineage>
        <taxon>Bacteria</taxon>
        <taxon>Bacillati</taxon>
        <taxon>Bacillota</taxon>
        <taxon>Bacilli</taxon>
        <taxon>Bacillales</taxon>
        <taxon>Bacillaceae</taxon>
        <taxon>Evansella</taxon>
    </lineage>
</organism>
<dbReference type="RefSeq" id="WP_307328493.1">
    <property type="nucleotide sequence ID" value="NZ_JAUSUG010000016.1"/>
</dbReference>
<evidence type="ECO:0000256" key="3">
    <source>
        <dbReference type="ARBA" id="ARBA00022840"/>
    </source>
</evidence>
<protein>
    <submittedName>
        <fullName evidence="5">ABC-2 type transport system ATP-binding protein</fullName>
    </submittedName>
</protein>
<dbReference type="EMBL" id="JAUSUG010000016">
    <property type="protein sequence ID" value="MDQ0256414.1"/>
    <property type="molecule type" value="Genomic_DNA"/>
</dbReference>
<evidence type="ECO:0000256" key="1">
    <source>
        <dbReference type="ARBA" id="ARBA00022448"/>
    </source>
</evidence>
<gene>
    <name evidence="5" type="ORF">J2S74_003834</name>
</gene>
<name>A0ABT9ZYT5_9BACI</name>
<evidence type="ECO:0000313" key="5">
    <source>
        <dbReference type="EMBL" id="MDQ0256414.1"/>
    </source>
</evidence>
<dbReference type="Gene3D" id="3.40.50.300">
    <property type="entry name" value="P-loop containing nucleotide triphosphate hydrolases"/>
    <property type="match status" value="1"/>
</dbReference>
<feature type="domain" description="ABC transporter" evidence="4">
    <location>
        <begin position="5"/>
        <end position="236"/>
    </location>
</feature>
<evidence type="ECO:0000256" key="2">
    <source>
        <dbReference type="ARBA" id="ARBA00022741"/>
    </source>
</evidence>
<keyword evidence="3 5" id="KW-0067">ATP-binding</keyword>
<dbReference type="PROSITE" id="PS50893">
    <property type="entry name" value="ABC_TRANSPORTER_2"/>
    <property type="match status" value="1"/>
</dbReference>
<dbReference type="InterPro" id="IPR051782">
    <property type="entry name" value="ABC_Transporter_VariousFunc"/>
</dbReference>
<keyword evidence="2" id="KW-0547">Nucleotide-binding</keyword>
<dbReference type="GO" id="GO:0005524">
    <property type="term" value="F:ATP binding"/>
    <property type="evidence" value="ECO:0007669"/>
    <property type="project" value="UniProtKB-KW"/>
</dbReference>
<dbReference type="InterPro" id="IPR003593">
    <property type="entry name" value="AAA+_ATPase"/>
</dbReference>
<evidence type="ECO:0000259" key="4">
    <source>
        <dbReference type="PROSITE" id="PS50893"/>
    </source>
</evidence>
<dbReference type="Proteomes" id="UP001230005">
    <property type="component" value="Unassembled WGS sequence"/>
</dbReference>